<dbReference type="EMBL" id="DVNZ01000019">
    <property type="protein sequence ID" value="HIU93636.1"/>
    <property type="molecule type" value="Genomic_DNA"/>
</dbReference>
<reference evidence="1" key="1">
    <citation type="submission" date="2020-10" db="EMBL/GenBank/DDBJ databases">
        <authorList>
            <person name="Gilroy R."/>
        </authorList>
    </citation>
    <scope>NUCLEOTIDE SEQUENCE</scope>
    <source>
        <strain evidence="1">ChiGjej2B2-16831</strain>
    </source>
</reference>
<feature type="non-terminal residue" evidence="1">
    <location>
        <position position="1"/>
    </location>
</feature>
<protein>
    <submittedName>
        <fullName evidence="1">Uncharacterized protein</fullName>
    </submittedName>
</protein>
<accession>A0A9D1N2D0</accession>
<sequence>MINWVTGLEPYTAFLACNYAYVVSGCDNPAGSRLFIYYMIGGPDGVSGCYDEAFNGIGKWSVRDDVLFDKTPYTIEEVILKSPDFEEIYQFYPNVKAYWIQWRGLAPST</sequence>
<name>A0A9D1N2D0_9FIRM</name>
<gene>
    <name evidence="1" type="ORF">IAD24_00615</name>
</gene>
<evidence type="ECO:0000313" key="2">
    <source>
        <dbReference type="Proteomes" id="UP000824128"/>
    </source>
</evidence>
<reference evidence="1" key="2">
    <citation type="journal article" date="2021" name="PeerJ">
        <title>Extensive microbial diversity within the chicken gut microbiome revealed by metagenomics and culture.</title>
        <authorList>
            <person name="Gilroy R."/>
            <person name="Ravi A."/>
            <person name="Getino M."/>
            <person name="Pursley I."/>
            <person name="Horton D.L."/>
            <person name="Alikhan N.F."/>
            <person name="Baker D."/>
            <person name="Gharbi K."/>
            <person name="Hall N."/>
            <person name="Watson M."/>
            <person name="Adriaenssens E.M."/>
            <person name="Foster-Nyarko E."/>
            <person name="Jarju S."/>
            <person name="Secka A."/>
            <person name="Antonio M."/>
            <person name="Oren A."/>
            <person name="Chaudhuri R.R."/>
            <person name="La Ragione R."/>
            <person name="Hildebrand F."/>
            <person name="Pallen M.J."/>
        </authorList>
    </citation>
    <scope>NUCLEOTIDE SEQUENCE</scope>
    <source>
        <strain evidence="1">ChiGjej2B2-16831</strain>
    </source>
</reference>
<evidence type="ECO:0000313" key="1">
    <source>
        <dbReference type="EMBL" id="HIU93636.1"/>
    </source>
</evidence>
<comment type="caution">
    <text evidence="1">The sequence shown here is derived from an EMBL/GenBank/DDBJ whole genome shotgun (WGS) entry which is preliminary data.</text>
</comment>
<dbReference type="AlphaFoldDB" id="A0A9D1N2D0"/>
<organism evidence="1 2">
    <name type="scientific">Candidatus Aphodomorpha intestinavium</name>
    <dbReference type="NCBI Taxonomy" id="2840672"/>
    <lineage>
        <taxon>Bacteria</taxon>
        <taxon>Bacillati</taxon>
        <taxon>Bacillota</taxon>
        <taxon>Clostridia</taxon>
        <taxon>Eubacteriales</taxon>
        <taxon>Candidatus Aphodomorpha</taxon>
    </lineage>
</organism>
<dbReference type="Proteomes" id="UP000824128">
    <property type="component" value="Unassembled WGS sequence"/>
</dbReference>
<proteinExistence type="predicted"/>